<keyword evidence="4" id="KW-0804">Transcription</keyword>
<protein>
    <submittedName>
        <fullName evidence="7">RNA polymerase subunit sigma-24</fullName>
    </submittedName>
</protein>
<evidence type="ECO:0000256" key="2">
    <source>
        <dbReference type="ARBA" id="ARBA00023015"/>
    </source>
</evidence>
<evidence type="ECO:0000313" key="8">
    <source>
        <dbReference type="Proteomes" id="UP000094626"/>
    </source>
</evidence>
<dbReference type="NCBIfam" id="TIGR02937">
    <property type="entry name" value="sigma70-ECF"/>
    <property type="match status" value="1"/>
</dbReference>
<dbReference type="Pfam" id="PF04542">
    <property type="entry name" value="Sigma70_r2"/>
    <property type="match status" value="1"/>
</dbReference>
<organism evidence="7 8">
    <name type="scientific">Novosphingobium resinovorum</name>
    <dbReference type="NCBI Taxonomy" id="158500"/>
    <lineage>
        <taxon>Bacteria</taxon>
        <taxon>Pseudomonadati</taxon>
        <taxon>Pseudomonadota</taxon>
        <taxon>Alphaproteobacteria</taxon>
        <taxon>Sphingomonadales</taxon>
        <taxon>Sphingomonadaceae</taxon>
        <taxon>Novosphingobium</taxon>
    </lineage>
</organism>
<evidence type="ECO:0000256" key="3">
    <source>
        <dbReference type="ARBA" id="ARBA00023082"/>
    </source>
</evidence>
<dbReference type="InterPro" id="IPR014284">
    <property type="entry name" value="RNA_pol_sigma-70_dom"/>
</dbReference>
<feature type="domain" description="RNA polymerase sigma-70 region 2" evidence="5">
    <location>
        <begin position="16"/>
        <end position="75"/>
    </location>
</feature>
<dbReference type="SUPFAM" id="SSF88946">
    <property type="entry name" value="Sigma2 domain of RNA polymerase sigma factors"/>
    <property type="match status" value="1"/>
</dbReference>
<feature type="domain" description="RNA polymerase sigma factor 70 region 4 type 2" evidence="6">
    <location>
        <begin position="109"/>
        <end position="148"/>
    </location>
</feature>
<evidence type="ECO:0000313" key="7">
    <source>
        <dbReference type="EMBL" id="AOR78816.1"/>
    </source>
</evidence>
<dbReference type="AlphaFoldDB" id="A0A1D8A9Q2"/>
<dbReference type="InterPro" id="IPR013324">
    <property type="entry name" value="RNA_pol_sigma_r3/r4-like"/>
</dbReference>
<dbReference type="SUPFAM" id="SSF88659">
    <property type="entry name" value="Sigma3 and sigma4 domains of RNA polymerase sigma factors"/>
    <property type="match status" value="1"/>
</dbReference>
<dbReference type="InterPro" id="IPR036388">
    <property type="entry name" value="WH-like_DNA-bd_sf"/>
</dbReference>
<dbReference type="InterPro" id="IPR007627">
    <property type="entry name" value="RNA_pol_sigma70_r2"/>
</dbReference>
<dbReference type="OrthoDB" id="9794372at2"/>
<keyword evidence="7" id="KW-0614">Plasmid</keyword>
<dbReference type="PANTHER" id="PTHR43133:SF63">
    <property type="entry name" value="RNA POLYMERASE SIGMA FACTOR FECI-RELATED"/>
    <property type="match status" value="1"/>
</dbReference>
<dbReference type="PANTHER" id="PTHR43133">
    <property type="entry name" value="RNA POLYMERASE ECF-TYPE SIGMA FACTO"/>
    <property type="match status" value="1"/>
</dbReference>
<proteinExistence type="inferred from homology"/>
<accession>A0A1D8A9Q2</accession>
<dbReference type="Gene3D" id="1.10.10.10">
    <property type="entry name" value="Winged helix-like DNA-binding domain superfamily/Winged helix DNA-binding domain"/>
    <property type="match status" value="1"/>
</dbReference>
<dbReference type="GO" id="GO:0003677">
    <property type="term" value="F:DNA binding"/>
    <property type="evidence" value="ECO:0007669"/>
    <property type="project" value="InterPro"/>
</dbReference>
<evidence type="ECO:0000259" key="6">
    <source>
        <dbReference type="Pfam" id="PF08281"/>
    </source>
</evidence>
<keyword evidence="3" id="KW-0731">Sigma factor</keyword>
<geneLocation type="plasmid" evidence="7 8">
    <name>pSA1</name>
</geneLocation>
<name>A0A1D8A9Q2_9SPHN</name>
<reference evidence="8" key="1">
    <citation type="journal article" date="2017" name="J. Biotechnol.">
        <title>Complete genome sequence of Novosphingobium resinovorum SA1, a versatile xenobiotic-degrading bacterium capable of utilizing sulfanilic acid.</title>
        <authorList>
            <person name="Hegedus B."/>
            <person name="Kos P.B."/>
            <person name="Balint B."/>
            <person name="Maroti G."/>
            <person name="Gan H.M."/>
            <person name="Perei K."/>
            <person name="Rakhely G."/>
        </authorList>
    </citation>
    <scope>NUCLEOTIDE SEQUENCE [LARGE SCALE GENOMIC DNA]</scope>
    <source>
        <strain evidence="8">SA1</strain>
    </source>
</reference>
<dbReference type="Pfam" id="PF08281">
    <property type="entry name" value="Sigma70_r4_2"/>
    <property type="match status" value="1"/>
</dbReference>
<evidence type="ECO:0000256" key="4">
    <source>
        <dbReference type="ARBA" id="ARBA00023163"/>
    </source>
</evidence>
<sequence length="169" mass="18973">MSKVDTLQVFLAAKAELLRYATRITGDSSEAADVMQEAWLRFRAVAGARQLEEPHGYLVRIVGNLALDRQRQQGRANRLFIPDGGGLAGFVPSDEPSQQAVLEAKDELERLRLAMERLPARTRRAFEMHRFDGMKLIEIAVELGISKSVASELVIDAVEFCKKALKRRH</sequence>
<dbReference type="EMBL" id="CP017076">
    <property type="protein sequence ID" value="AOR78816.1"/>
    <property type="molecule type" value="Genomic_DNA"/>
</dbReference>
<dbReference type="InterPro" id="IPR039425">
    <property type="entry name" value="RNA_pol_sigma-70-like"/>
</dbReference>
<dbReference type="InterPro" id="IPR013249">
    <property type="entry name" value="RNA_pol_sigma70_r4_t2"/>
</dbReference>
<gene>
    <name evidence="7" type="ORF">BES08_18010</name>
</gene>
<dbReference type="GO" id="GO:0016987">
    <property type="term" value="F:sigma factor activity"/>
    <property type="evidence" value="ECO:0007669"/>
    <property type="project" value="UniProtKB-KW"/>
</dbReference>
<keyword evidence="8" id="KW-1185">Reference proteome</keyword>
<dbReference type="KEGG" id="nre:BES08_18010"/>
<dbReference type="InterPro" id="IPR013325">
    <property type="entry name" value="RNA_pol_sigma_r2"/>
</dbReference>
<comment type="similarity">
    <text evidence="1">Belongs to the sigma-70 factor family. ECF subfamily.</text>
</comment>
<keyword evidence="2" id="KW-0805">Transcription regulation</keyword>
<evidence type="ECO:0000259" key="5">
    <source>
        <dbReference type="Pfam" id="PF04542"/>
    </source>
</evidence>
<dbReference type="Proteomes" id="UP000094626">
    <property type="component" value="Plasmid pSA1"/>
</dbReference>
<dbReference type="Gene3D" id="1.10.1740.10">
    <property type="match status" value="1"/>
</dbReference>
<dbReference type="GO" id="GO:0006352">
    <property type="term" value="P:DNA-templated transcription initiation"/>
    <property type="evidence" value="ECO:0007669"/>
    <property type="project" value="InterPro"/>
</dbReference>
<evidence type="ECO:0000256" key="1">
    <source>
        <dbReference type="ARBA" id="ARBA00010641"/>
    </source>
</evidence>